<dbReference type="PANTHER" id="PTHR38784">
    <property type="entry name" value="SUCROSE PHOSPHORYLASE"/>
    <property type="match status" value="1"/>
</dbReference>
<dbReference type="SMART" id="SM00642">
    <property type="entry name" value="Aamy"/>
    <property type="match status" value="1"/>
</dbReference>
<evidence type="ECO:0000256" key="2">
    <source>
        <dbReference type="ARBA" id="ARBA00022676"/>
    </source>
</evidence>
<dbReference type="InterPro" id="IPR017853">
    <property type="entry name" value="GH"/>
</dbReference>
<dbReference type="Proteomes" id="UP000780875">
    <property type="component" value="Unassembled WGS sequence"/>
</dbReference>
<organism evidence="5 6">
    <name type="scientific">Nocardioides mangrovi</name>
    <dbReference type="NCBI Taxonomy" id="2874580"/>
    <lineage>
        <taxon>Bacteria</taxon>
        <taxon>Bacillati</taxon>
        <taxon>Actinomycetota</taxon>
        <taxon>Actinomycetes</taxon>
        <taxon>Propionibacteriales</taxon>
        <taxon>Nocardioidaceae</taxon>
        <taxon>Nocardioides</taxon>
    </lineage>
</organism>
<dbReference type="PANTHER" id="PTHR38784:SF1">
    <property type="entry name" value="SUCROSE PHOSPHORYLASE"/>
    <property type="match status" value="1"/>
</dbReference>
<dbReference type="RefSeq" id="WP_224123207.1">
    <property type="nucleotide sequence ID" value="NZ_JAIQZJ010000006.1"/>
</dbReference>
<evidence type="ECO:0000256" key="1">
    <source>
        <dbReference type="ARBA" id="ARBA00008452"/>
    </source>
</evidence>
<feature type="domain" description="Glycosyl hydrolase family 13 catalytic" evidence="4">
    <location>
        <begin position="13"/>
        <end position="441"/>
    </location>
</feature>
<dbReference type="InterPro" id="IPR016377">
    <property type="entry name" value="Sucrose_GGa_phosphorylase-rel"/>
</dbReference>
<dbReference type="InterPro" id="IPR006047">
    <property type="entry name" value="GH13_cat_dom"/>
</dbReference>
<sequence>MIIRSRIPSRGPQLIAYADRLGGDLAGLREVMTDLFDGVFDGVHVLPFYRPFDGADAGFDPEDHTEIDPRLGSWDDLRTLAADHRVMADLIVNHMSTRSPQFRDVELHGDASRHAPLFLTLSSIFPDGVSEDDLARIYRPRPGLPFTTMTLGGRRRLVWTTFTSEQVDLDIRTPEFWSYLTSIIDALTGNGVSLLRLDAVGYTGKQPGTDCFMTPESSALVQRISDYAHARGADVLLEVHGHHELQVEIARSVDYVYDFALPPLLLHALIQGDPAPLARWLEVRPANSINVLDTHDGIGIIDVGPSQPTATDPGRPGLLDATQIDTLVAAIHTNSAGTSLSATGAAASNLDLYQVNCTYYDALAGDDRALLIARLVQLFLPGIPQVYYVGLLAGHNDMELLAATGVGRDVNRARLTRADIAEAVRQDVVREQLAAIRLRSRHPAFAGDFDAELDGPVLTLRWRTTEDDLTLRVDFAEVSYTLTSGGVAQELAASFS</sequence>
<comment type="caution">
    <text evidence="5">The sequence shown here is derived from an EMBL/GenBank/DDBJ whole genome shotgun (WGS) entry which is preliminary data.</text>
</comment>
<keyword evidence="3 5" id="KW-0808">Transferase</keyword>
<evidence type="ECO:0000256" key="3">
    <source>
        <dbReference type="ARBA" id="ARBA00022679"/>
    </source>
</evidence>
<keyword evidence="6" id="KW-1185">Reference proteome</keyword>
<dbReference type="EMBL" id="JAIQZJ010000006">
    <property type="protein sequence ID" value="MBZ5738836.1"/>
    <property type="molecule type" value="Genomic_DNA"/>
</dbReference>
<dbReference type="PIRSF" id="PIRSF003059">
    <property type="entry name" value="Sucrose_phosphorylase"/>
    <property type="match status" value="1"/>
</dbReference>
<dbReference type="InterPro" id="IPR022527">
    <property type="entry name" value="Sucrose_phospho"/>
</dbReference>
<evidence type="ECO:0000313" key="5">
    <source>
        <dbReference type="EMBL" id="MBZ5738836.1"/>
    </source>
</evidence>
<name>A0ABS7UCW9_9ACTN</name>
<evidence type="ECO:0000313" key="6">
    <source>
        <dbReference type="Proteomes" id="UP000780875"/>
    </source>
</evidence>
<reference evidence="5 6" key="1">
    <citation type="submission" date="2021-09" db="EMBL/GenBank/DDBJ databases">
        <title>Whole genome sequence of Nocardioides sp. GBK3QG-3.</title>
        <authorList>
            <person name="Tuo L."/>
        </authorList>
    </citation>
    <scope>NUCLEOTIDE SEQUENCE [LARGE SCALE GENOMIC DNA]</scope>
    <source>
        <strain evidence="5 6">GBK3QG-3</strain>
    </source>
</reference>
<dbReference type="Gene3D" id="3.90.400.10">
    <property type="entry name" value="Oligo-1,6-glucosidase, Domain 2"/>
    <property type="match status" value="1"/>
</dbReference>
<comment type="similarity">
    <text evidence="1">Belongs to the glycosyl hydrolase 13 family. Sucrose phosphorylase subfamily.</text>
</comment>
<gene>
    <name evidence="5" type="primary">gtfA</name>
    <name evidence="5" type="ORF">K8U61_11735</name>
</gene>
<dbReference type="Gene3D" id="3.20.20.80">
    <property type="entry name" value="Glycosidases"/>
    <property type="match status" value="1"/>
</dbReference>
<keyword evidence="2 5" id="KW-0328">Glycosyltransferase</keyword>
<dbReference type="SUPFAM" id="SSF51445">
    <property type="entry name" value="(Trans)glycosidases"/>
    <property type="match status" value="1"/>
</dbReference>
<dbReference type="Pfam" id="PF00128">
    <property type="entry name" value="Alpha-amylase"/>
    <property type="match status" value="1"/>
</dbReference>
<accession>A0ABS7UCW9</accession>
<dbReference type="GO" id="GO:0009018">
    <property type="term" value="F:sucrose phosphorylase activity"/>
    <property type="evidence" value="ECO:0007669"/>
    <property type="project" value="UniProtKB-EC"/>
</dbReference>
<proteinExistence type="inferred from homology"/>
<protein>
    <submittedName>
        <fullName evidence="5">Sucrose phosphorylase</fullName>
        <ecNumber evidence="5">2.4.1.7</ecNumber>
    </submittedName>
</protein>
<dbReference type="NCBIfam" id="TIGR03852">
    <property type="entry name" value="sucrose_gtfA"/>
    <property type="match status" value="1"/>
</dbReference>
<dbReference type="InterPro" id="IPR045857">
    <property type="entry name" value="O16G_dom_2"/>
</dbReference>
<evidence type="ECO:0000259" key="4">
    <source>
        <dbReference type="SMART" id="SM00642"/>
    </source>
</evidence>
<dbReference type="EC" id="2.4.1.7" evidence="5"/>